<dbReference type="GO" id="GO:0003677">
    <property type="term" value="F:DNA binding"/>
    <property type="evidence" value="ECO:0007669"/>
    <property type="project" value="UniProtKB-KW"/>
</dbReference>
<dbReference type="AlphaFoldDB" id="A0A1G5S4P6"/>
<sequence>MEKKMTSGEIAEKTGVSQKALRLYDEKGLLKPVGYTEGNYRLYDNESLAVLEKIIALKHVGFTFKGYRD</sequence>
<gene>
    <name evidence="3" type="ORF">SAMN02910350_02658</name>
</gene>
<organism evidence="3 4">
    <name type="scientific">Pseudobutyrivibrio xylanivorans</name>
    <dbReference type="NCBI Taxonomy" id="185007"/>
    <lineage>
        <taxon>Bacteria</taxon>
        <taxon>Bacillati</taxon>
        <taxon>Bacillota</taxon>
        <taxon>Clostridia</taxon>
        <taxon>Lachnospirales</taxon>
        <taxon>Lachnospiraceae</taxon>
        <taxon>Pseudobutyrivibrio</taxon>
    </lineage>
</organism>
<evidence type="ECO:0000313" key="4">
    <source>
        <dbReference type="Proteomes" id="UP000199428"/>
    </source>
</evidence>
<dbReference type="SUPFAM" id="SSF46955">
    <property type="entry name" value="Putative DNA-binding domain"/>
    <property type="match status" value="1"/>
</dbReference>
<dbReference type="SMART" id="SM00422">
    <property type="entry name" value="HTH_MERR"/>
    <property type="match status" value="1"/>
</dbReference>
<evidence type="ECO:0000256" key="1">
    <source>
        <dbReference type="ARBA" id="ARBA00023125"/>
    </source>
</evidence>
<accession>A0A1G5S4P6</accession>
<dbReference type="PRINTS" id="PR00040">
    <property type="entry name" value="HTHMERR"/>
</dbReference>
<dbReference type="PROSITE" id="PS50937">
    <property type="entry name" value="HTH_MERR_2"/>
    <property type="match status" value="1"/>
</dbReference>
<proteinExistence type="predicted"/>
<evidence type="ECO:0000313" key="3">
    <source>
        <dbReference type="EMBL" id="SCZ81148.1"/>
    </source>
</evidence>
<evidence type="ECO:0000259" key="2">
    <source>
        <dbReference type="PROSITE" id="PS50937"/>
    </source>
</evidence>
<dbReference type="InterPro" id="IPR009061">
    <property type="entry name" value="DNA-bd_dom_put_sf"/>
</dbReference>
<dbReference type="PROSITE" id="PS00552">
    <property type="entry name" value="HTH_MERR_1"/>
    <property type="match status" value="1"/>
</dbReference>
<dbReference type="Pfam" id="PF13411">
    <property type="entry name" value="MerR_1"/>
    <property type="match status" value="1"/>
</dbReference>
<keyword evidence="1" id="KW-0238">DNA-binding</keyword>
<dbReference type="RefSeq" id="WP_051194920.1">
    <property type="nucleotide sequence ID" value="NZ_FMWK01000018.1"/>
</dbReference>
<dbReference type="EMBL" id="FMWK01000018">
    <property type="protein sequence ID" value="SCZ81148.1"/>
    <property type="molecule type" value="Genomic_DNA"/>
</dbReference>
<dbReference type="InterPro" id="IPR000551">
    <property type="entry name" value="MerR-type_HTH_dom"/>
</dbReference>
<feature type="domain" description="HTH merR-type" evidence="2">
    <location>
        <begin position="4"/>
        <end position="69"/>
    </location>
</feature>
<dbReference type="InterPro" id="IPR047057">
    <property type="entry name" value="MerR_fam"/>
</dbReference>
<name>A0A1G5S4P6_PSEXY</name>
<dbReference type="GO" id="GO:0003700">
    <property type="term" value="F:DNA-binding transcription factor activity"/>
    <property type="evidence" value="ECO:0007669"/>
    <property type="project" value="InterPro"/>
</dbReference>
<protein>
    <submittedName>
        <fullName evidence="3">MerR HTH family regulatory protein</fullName>
    </submittedName>
</protein>
<dbReference type="Gene3D" id="1.10.1660.10">
    <property type="match status" value="1"/>
</dbReference>
<dbReference type="PANTHER" id="PTHR30204">
    <property type="entry name" value="REDOX-CYCLING DRUG-SENSING TRANSCRIPTIONAL ACTIVATOR SOXR"/>
    <property type="match status" value="1"/>
</dbReference>
<dbReference type="PANTHER" id="PTHR30204:SF96">
    <property type="entry name" value="CHROMOSOME-ANCHORING PROTEIN RACA"/>
    <property type="match status" value="1"/>
</dbReference>
<reference evidence="3 4" key="1">
    <citation type="submission" date="2016-10" db="EMBL/GenBank/DDBJ databases">
        <authorList>
            <person name="de Groot N.N."/>
        </authorList>
    </citation>
    <scope>NUCLEOTIDE SEQUENCE [LARGE SCALE GENOMIC DNA]</scope>
    <source>
        <strain evidence="3 4">DSM 10317</strain>
    </source>
</reference>
<dbReference type="Proteomes" id="UP000199428">
    <property type="component" value="Unassembled WGS sequence"/>
</dbReference>